<feature type="transmembrane region" description="Helical" evidence="1">
    <location>
        <begin position="137"/>
        <end position="154"/>
    </location>
</feature>
<dbReference type="OrthoDB" id="9811204at2"/>
<sequence length="195" mass="20415">MLAGAEIQSGLSGAWRMMAGRADGLRLLDLSADGFWNSFFAILVAAPAMALGWVMLADQVSDVQMASRGGLVVRYALRDLGTWVLPLIGFALAAKPAGLADRFVPYVVASNWGSALLVWLTLPPTILAMLAPGATDFVTLLSLLFYGASLFLGWRLTNAAIGRGPAMASAVFAAMFVASLMVLLALQALLGLSAP</sequence>
<protein>
    <submittedName>
        <fullName evidence="2">Transporter</fullName>
    </submittedName>
</protein>
<keyword evidence="3" id="KW-1185">Reference proteome</keyword>
<gene>
    <name evidence="2" type="ORF">C7I84_20625</name>
</gene>
<feature type="transmembrane region" description="Helical" evidence="1">
    <location>
        <begin position="106"/>
        <end position="131"/>
    </location>
</feature>
<dbReference type="RefSeq" id="WP_106774098.1">
    <property type="nucleotide sequence ID" value="NZ_PXYK01000021.1"/>
</dbReference>
<evidence type="ECO:0000256" key="1">
    <source>
        <dbReference type="SAM" id="Phobius"/>
    </source>
</evidence>
<comment type="caution">
    <text evidence="2">The sequence shown here is derived from an EMBL/GenBank/DDBJ whole genome shotgun (WGS) entry which is preliminary data.</text>
</comment>
<organism evidence="2 3">
    <name type="scientific">Kumtagia ephedrae</name>
    <dbReference type="NCBI Taxonomy" id="2116701"/>
    <lineage>
        <taxon>Bacteria</taxon>
        <taxon>Pseudomonadati</taxon>
        <taxon>Pseudomonadota</taxon>
        <taxon>Alphaproteobacteria</taxon>
        <taxon>Hyphomicrobiales</taxon>
        <taxon>Phyllobacteriaceae</taxon>
        <taxon>Kumtagia</taxon>
    </lineage>
</organism>
<dbReference type="AlphaFoldDB" id="A0A2P7S281"/>
<keyword evidence="1" id="KW-0472">Membrane</keyword>
<keyword evidence="1" id="KW-1133">Transmembrane helix</keyword>
<evidence type="ECO:0000313" key="2">
    <source>
        <dbReference type="EMBL" id="PSJ56569.1"/>
    </source>
</evidence>
<accession>A0A2P7S281</accession>
<reference evidence="2 3" key="1">
    <citation type="submission" date="2018-03" db="EMBL/GenBank/DDBJ databases">
        <title>The draft genome of Mesorhizobium sp. 6GN-30.</title>
        <authorList>
            <person name="Liu L."/>
            <person name="Li L."/>
            <person name="Wang T."/>
            <person name="Zhang X."/>
            <person name="Liang L."/>
        </authorList>
    </citation>
    <scope>NUCLEOTIDE SEQUENCE [LARGE SCALE GENOMIC DNA]</scope>
    <source>
        <strain evidence="2 3">6GN30</strain>
    </source>
</reference>
<proteinExistence type="predicted"/>
<evidence type="ECO:0000313" key="3">
    <source>
        <dbReference type="Proteomes" id="UP000241229"/>
    </source>
</evidence>
<dbReference type="EMBL" id="PXYK01000021">
    <property type="protein sequence ID" value="PSJ56569.1"/>
    <property type="molecule type" value="Genomic_DNA"/>
</dbReference>
<name>A0A2P7S281_9HYPH</name>
<feature type="transmembrane region" description="Helical" evidence="1">
    <location>
        <begin position="166"/>
        <end position="190"/>
    </location>
</feature>
<dbReference type="Proteomes" id="UP000241229">
    <property type="component" value="Unassembled WGS sequence"/>
</dbReference>
<keyword evidence="1" id="KW-0812">Transmembrane</keyword>
<feature type="transmembrane region" description="Helical" evidence="1">
    <location>
        <begin position="35"/>
        <end position="55"/>
    </location>
</feature>
<feature type="transmembrane region" description="Helical" evidence="1">
    <location>
        <begin position="75"/>
        <end position="94"/>
    </location>
</feature>